<evidence type="ECO:0000256" key="5">
    <source>
        <dbReference type="ARBA" id="ARBA00022729"/>
    </source>
</evidence>
<comment type="caution">
    <text evidence="15">The sequence shown here is derived from an EMBL/GenBank/DDBJ whole genome shotgun (WGS) entry which is preliminary data.</text>
</comment>
<dbReference type="Pfam" id="PF07715">
    <property type="entry name" value="Plug"/>
    <property type="match status" value="1"/>
</dbReference>
<evidence type="ECO:0000256" key="8">
    <source>
        <dbReference type="ARBA" id="ARBA00023170"/>
    </source>
</evidence>
<comment type="subcellular location">
    <subcellularLocation>
        <location evidence="1 10">Cell outer membrane</location>
        <topology evidence="1 10">Multi-pass membrane protein</topology>
    </subcellularLocation>
</comment>
<keyword evidence="4 10" id="KW-0812">Transmembrane</keyword>
<feature type="domain" description="TonB-dependent receptor plug" evidence="14">
    <location>
        <begin position="52"/>
        <end position="167"/>
    </location>
</feature>
<evidence type="ECO:0000259" key="13">
    <source>
        <dbReference type="Pfam" id="PF00593"/>
    </source>
</evidence>
<evidence type="ECO:0000256" key="3">
    <source>
        <dbReference type="ARBA" id="ARBA00022452"/>
    </source>
</evidence>
<evidence type="ECO:0000259" key="14">
    <source>
        <dbReference type="Pfam" id="PF07715"/>
    </source>
</evidence>
<dbReference type="InterPro" id="IPR012910">
    <property type="entry name" value="Plug_dom"/>
</dbReference>
<dbReference type="Gene3D" id="2.40.170.20">
    <property type="entry name" value="TonB-dependent receptor, beta-barrel domain"/>
    <property type="match status" value="1"/>
</dbReference>
<dbReference type="InterPro" id="IPR039426">
    <property type="entry name" value="TonB-dep_rcpt-like"/>
</dbReference>
<keyword evidence="7 10" id="KW-0472">Membrane</keyword>
<feature type="domain" description="TonB-dependent receptor-like beta-barrel" evidence="13">
    <location>
        <begin position="218"/>
        <end position="597"/>
    </location>
</feature>
<evidence type="ECO:0000313" key="15">
    <source>
        <dbReference type="EMBL" id="MBO8438512.1"/>
    </source>
</evidence>
<evidence type="ECO:0000256" key="11">
    <source>
        <dbReference type="RuleBase" id="RU003357"/>
    </source>
</evidence>
<dbReference type="GO" id="GO:0015344">
    <property type="term" value="F:siderophore uptake transmembrane transporter activity"/>
    <property type="evidence" value="ECO:0007669"/>
    <property type="project" value="TreeGrafter"/>
</dbReference>
<keyword evidence="3 10" id="KW-1134">Transmembrane beta strand</keyword>
<dbReference type="Gene3D" id="2.170.130.10">
    <property type="entry name" value="TonB-dependent receptor, plug domain"/>
    <property type="match status" value="1"/>
</dbReference>
<name>A0A9D9E2S1_9BACT</name>
<evidence type="ECO:0000256" key="6">
    <source>
        <dbReference type="ARBA" id="ARBA00023077"/>
    </source>
</evidence>
<dbReference type="AlphaFoldDB" id="A0A9D9E2S1"/>
<proteinExistence type="inferred from homology"/>
<evidence type="ECO:0000256" key="7">
    <source>
        <dbReference type="ARBA" id="ARBA00023136"/>
    </source>
</evidence>
<gene>
    <name evidence="15" type="ORF">IAC54_06405</name>
</gene>
<organism evidence="15 16">
    <name type="scientific">Candidatus Caccoplasma merdipullorum</name>
    <dbReference type="NCBI Taxonomy" id="2840718"/>
    <lineage>
        <taxon>Bacteria</taxon>
        <taxon>Pseudomonadati</taxon>
        <taxon>Bacteroidota</taxon>
        <taxon>Bacteroidia</taxon>
        <taxon>Bacteroidales</taxon>
        <taxon>Bacteroidaceae</taxon>
        <taxon>Bacteroidaceae incertae sedis</taxon>
        <taxon>Candidatus Caccoplasma</taxon>
    </lineage>
</organism>
<sequence>MKRGGLLLLFLEVFFSLRTYAEGTLTVDSDSVSVQHSLNEVVVTGTRNRTDIRHLPMTISIINSDVVEERHAPYLLPVITSEVPGFFSTSRGIMGYGVSGGSAGSMSIRGISSSSGGLMVLIDGHPQYMGIMGHPVADAYQSPMAERVEVLRGPASALYGSNAMGGVVNIVTKQLKDDGVETDIDAGYGSFNTFQSGISNSVRKGRFSSTVNGTYNRTDGHRRDMGFEQYGGYVKLGCDISDKWGLGGDTNVTHFNASNPGEIDDPLIDAKQHITRGMASLFLKNEYKRSSGNISVFYNWGHHKINDGYTTDPNDDDEAKDYLYYSNDNMFGVSAFQNLRFFEGNNITLGVDYFRFGGKAWNAYFNGTERSLTDKTENEIAGYVGVRQTLLRFMTIDAAVRIDHHSSAGTEWIPQAGVSFNMRRDMLLKFMASRGFRFPTIKEMYMFASANPDLKAESLWNYEISFSQALPETGISYGVNLFYIDGRNMIYTNMINGRPKNVNSGAIDNAGVESQIKYLINRNWSVNANYSFLHMENPVLAAPQHKLHVGASFNMGRWSASSTIDYINGLYTQTGTNAMTESFVLWNIYGSFKAAKWIDIWVKGENLLAQRYEIIAGFPMPKATFMGGFNINI</sequence>
<feature type="signal peptide" evidence="12">
    <location>
        <begin position="1"/>
        <end position="21"/>
    </location>
</feature>
<dbReference type="GO" id="GO:0044718">
    <property type="term" value="P:siderophore transmembrane transport"/>
    <property type="evidence" value="ECO:0007669"/>
    <property type="project" value="TreeGrafter"/>
</dbReference>
<dbReference type="InterPro" id="IPR037066">
    <property type="entry name" value="Plug_dom_sf"/>
</dbReference>
<evidence type="ECO:0000256" key="10">
    <source>
        <dbReference type="PROSITE-ProRule" id="PRU01360"/>
    </source>
</evidence>
<dbReference type="InterPro" id="IPR000531">
    <property type="entry name" value="Beta-barrel_TonB"/>
</dbReference>
<dbReference type="Proteomes" id="UP000823636">
    <property type="component" value="Unassembled WGS sequence"/>
</dbReference>
<feature type="chain" id="PRO_5038364228" evidence="12">
    <location>
        <begin position="22"/>
        <end position="633"/>
    </location>
</feature>
<dbReference type="Pfam" id="PF00593">
    <property type="entry name" value="TonB_dep_Rec_b-barrel"/>
    <property type="match status" value="1"/>
</dbReference>
<dbReference type="PANTHER" id="PTHR30069">
    <property type="entry name" value="TONB-DEPENDENT OUTER MEMBRANE RECEPTOR"/>
    <property type="match status" value="1"/>
</dbReference>
<evidence type="ECO:0000256" key="1">
    <source>
        <dbReference type="ARBA" id="ARBA00004571"/>
    </source>
</evidence>
<reference evidence="15" key="1">
    <citation type="submission" date="2020-10" db="EMBL/GenBank/DDBJ databases">
        <authorList>
            <person name="Gilroy R."/>
        </authorList>
    </citation>
    <scope>NUCLEOTIDE SEQUENCE</scope>
    <source>
        <strain evidence="15">G3-4614</strain>
    </source>
</reference>
<evidence type="ECO:0000313" key="16">
    <source>
        <dbReference type="Proteomes" id="UP000823636"/>
    </source>
</evidence>
<keyword evidence="5 12" id="KW-0732">Signal</keyword>
<comment type="similarity">
    <text evidence="10 11">Belongs to the TonB-dependent receptor family.</text>
</comment>
<accession>A0A9D9E2S1</accession>
<keyword evidence="8 15" id="KW-0675">Receptor</keyword>
<dbReference type="PANTHER" id="PTHR30069:SF29">
    <property type="entry name" value="HEMOGLOBIN AND HEMOGLOBIN-HAPTOGLOBIN-BINDING PROTEIN 1-RELATED"/>
    <property type="match status" value="1"/>
</dbReference>
<evidence type="ECO:0000256" key="2">
    <source>
        <dbReference type="ARBA" id="ARBA00022448"/>
    </source>
</evidence>
<evidence type="ECO:0000256" key="9">
    <source>
        <dbReference type="ARBA" id="ARBA00023237"/>
    </source>
</evidence>
<dbReference type="PROSITE" id="PS52016">
    <property type="entry name" value="TONB_DEPENDENT_REC_3"/>
    <property type="match status" value="1"/>
</dbReference>
<evidence type="ECO:0000256" key="4">
    <source>
        <dbReference type="ARBA" id="ARBA00022692"/>
    </source>
</evidence>
<evidence type="ECO:0000256" key="12">
    <source>
        <dbReference type="SAM" id="SignalP"/>
    </source>
</evidence>
<dbReference type="EMBL" id="JADIMW010000068">
    <property type="protein sequence ID" value="MBO8438512.1"/>
    <property type="molecule type" value="Genomic_DNA"/>
</dbReference>
<keyword evidence="9 10" id="KW-0998">Cell outer membrane</keyword>
<dbReference type="InterPro" id="IPR036942">
    <property type="entry name" value="Beta-barrel_TonB_sf"/>
</dbReference>
<dbReference type="GO" id="GO:0009279">
    <property type="term" value="C:cell outer membrane"/>
    <property type="evidence" value="ECO:0007669"/>
    <property type="project" value="UniProtKB-SubCell"/>
</dbReference>
<keyword evidence="6 11" id="KW-0798">TonB box</keyword>
<protein>
    <submittedName>
        <fullName evidence="15">TonB-dependent receptor</fullName>
    </submittedName>
</protein>
<keyword evidence="2 10" id="KW-0813">Transport</keyword>
<dbReference type="SUPFAM" id="SSF56935">
    <property type="entry name" value="Porins"/>
    <property type="match status" value="1"/>
</dbReference>
<reference evidence="15" key="2">
    <citation type="journal article" date="2021" name="PeerJ">
        <title>Extensive microbial diversity within the chicken gut microbiome revealed by metagenomics and culture.</title>
        <authorList>
            <person name="Gilroy R."/>
            <person name="Ravi A."/>
            <person name="Getino M."/>
            <person name="Pursley I."/>
            <person name="Horton D.L."/>
            <person name="Alikhan N.F."/>
            <person name="Baker D."/>
            <person name="Gharbi K."/>
            <person name="Hall N."/>
            <person name="Watson M."/>
            <person name="Adriaenssens E.M."/>
            <person name="Foster-Nyarko E."/>
            <person name="Jarju S."/>
            <person name="Secka A."/>
            <person name="Antonio M."/>
            <person name="Oren A."/>
            <person name="Chaudhuri R.R."/>
            <person name="La Ragione R."/>
            <person name="Hildebrand F."/>
            <person name="Pallen M.J."/>
        </authorList>
    </citation>
    <scope>NUCLEOTIDE SEQUENCE</scope>
    <source>
        <strain evidence="15">G3-4614</strain>
    </source>
</reference>